<keyword evidence="8" id="KW-1185">Reference proteome</keyword>
<comment type="subcellular location">
    <subcellularLocation>
        <location evidence="1 4">Mitochondrion matrix</location>
    </subcellularLocation>
</comment>
<evidence type="ECO:0000256" key="4">
    <source>
        <dbReference type="RuleBase" id="RU000640"/>
    </source>
</evidence>
<dbReference type="SUPFAM" id="SSF51064">
    <property type="entry name" value="Head domain of nucleotide exchange factor GrpE"/>
    <property type="match status" value="1"/>
</dbReference>
<dbReference type="Gene3D" id="2.30.22.10">
    <property type="entry name" value="Head domain of nucleotide exchange factor GrpE"/>
    <property type="match status" value="1"/>
</dbReference>
<dbReference type="PRINTS" id="PR00773">
    <property type="entry name" value="GRPEPROTEIN"/>
</dbReference>
<dbReference type="Pfam" id="PF01025">
    <property type="entry name" value="GrpE"/>
    <property type="match status" value="1"/>
</dbReference>
<dbReference type="SMR" id="A0A015KMR3"/>
<keyword evidence="4" id="KW-0496">Mitochondrion</keyword>
<dbReference type="InterPro" id="IPR000740">
    <property type="entry name" value="GrpE"/>
</dbReference>
<dbReference type="Gene3D" id="3.90.20.20">
    <property type="match status" value="1"/>
</dbReference>
<comment type="similarity">
    <text evidence="2 5">Belongs to the GrpE family.</text>
</comment>
<sequence>MSLSLSLFRRGLFNNVKGSFLSPSIRITRPPHRILLSTAAQENDTNNSKNAPASEKTEKVEEIDDSAVKDKQIAELKDSYLRCLADMENLRERTRKEVESTAQFAIQKFAKDLLNTVDILNLALSSVPAEVRNDTQNNPHLVNLYTGVSLTESELLNILRRHGVEKIEPLGQKFDPNLHEAIYQVNDPNKEPGIVCDVQKVGYSLFGRVIRPAQVGVNNS</sequence>
<evidence type="ECO:0000313" key="8">
    <source>
        <dbReference type="Proteomes" id="UP000022910"/>
    </source>
</evidence>
<reference evidence="7 8" key="1">
    <citation type="submission" date="2014-02" db="EMBL/GenBank/DDBJ databases">
        <title>Single nucleus genome sequencing reveals high similarity among nuclei of an endomycorrhizal fungus.</title>
        <authorList>
            <person name="Lin K."/>
            <person name="Geurts R."/>
            <person name="Zhang Z."/>
            <person name="Limpens E."/>
            <person name="Saunders D.G."/>
            <person name="Mu D."/>
            <person name="Pang E."/>
            <person name="Cao H."/>
            <person name="Cha H."/>
            <person name="Lin T."/>
            <person name="Zhou Q."/>
            <person name="Shang Y."/>
            <person name="Li Y."/>
            <person name="Ivanov S."/>
            <person name="Sharma T."/>
            <person name="Velzen R.V."/>
            <person name="Ruijter N.D."/>
            <person name="Aanen D.K."/>
            <person name="Win J."/>
            <person name="Kamoun S."/>
            <person name="Bisseling T."/>
            <person name="Huang S."/>
        </authorList>
    </citation>
    <scope>NUCLEOTIDE SEQUENCE [LARGE SCALE GENOMIC DNA]</scope>
    <source>
        <strain evidence="8">DAOM197198w</strain>
    </source>
</reference>
<dbReference type="FunFam" id="2.30.22.10:FF:000002">
    <property type="entry name" value="GrpE protein homolog"/>
    <property type="match status" value="1"/>
</dbReference>
<dbReference type="GO" id="GO:0051087">
    <property type="term" value="F:protein-folding chaperone binding"/>
    <property type="evidence" value="ECO:0007669"/>
    <property type="project" value="InterPro"/>
</dbReference>
<dbReference type="GO" id="GO:0042803">
    <property type="term" value="F:protein homodimerization activity"/>
    <property type="evidence" value="ECO:0007669"/>
    <property type="project" value="InterPro"/>
</dbReference>
<dbReference type="GO" id="GO:0051082">
    <property type="term" value="F:unfolded protein binding"/>
    <property type="evidence" value="ECO:0007669"/>
    <property type="project" value="TreeGrafter"/>
</dbReference>
<proteinExistence type="inferred from homology"/>
<dbReference type="PROSITE" id="PS01071">
    <property type="entry name" value="GRPE"/>
    <property type="match status" value="1"/>
</dbReference>
<dbReference type="Proteomes" id="UP000022910">
    <property type="component" value="Unassembled WGS sequence"/>
</dbReference>
<dbReference type="PANTHER" id="PTHR21237">
    <property type="entry name" value="GRPE PROTEIN"/>
    <property type="match status" value="1"/>
</dbReference>
<dbReference type="GO" id="GO:0030150">
    <property type="term" value="P:protein import into mitochondrial matrix"/>
    <property type="evidence" value="ECO:0007669"/>
    <property type="project" value="TreeGrafter"/>
</dbReference>
<dbReference type="InterPro" id="IPR009012">
    <property type="entry name" value="GrpE_head"/>
</dbReference>
<evidence type="ECO:0000256" key="5">
    <source>
        <dbReference type="RuleBase" id="RU004478"/>
    </source>
</evidence>
<protein>
    <recommendedName>
        <fullName evidence="4">GrpE protein homolog</fullName>
    </recommendedName>
</protein>
<dbReference type="OrthoDB" id="201635at2759"/>
<gene>
    <name evidence="7" type="ORF">RirG_174560</name>
</gene>
<keyword evidence="3 4" id="KW-0143">Chaperone</keyword>
<accession>A0A015KMR3</accession>
<dbReference type="OMA" id="QHELICH"/>
<dbReference type="GO" id="GO:0000774">
    <property type="term" value="F:adenyl-nucleotide exchange factor activity"/>
    <property type="evidence" value="ECO:0007669"/>
    <property type="project" value="InterPro"/>
</dbReference>
<evidence type="ECO:0000256" key="2">
    <source>
        <dbReference type="ARBA" id="ARBA00009054"/>
    </source>
</evidence>
<dbReference type="PANTHER" id="PTHR21237:SF23">
    <property type="entry name" value="GRPE PROTEIN HOMOLOG, MITOCHONDRIAL"/>
    <property type="match status" value="1"/>
</dbReference>
<organism evidence="7 8">
    <name type="scientific">Rhizophagus irregularis (strain DAOM 197198w)</name>
    <name type="common">Glomus intraradices</name>
    <dbReference type="NCBI Taxonomy" id="1432141"/>
    <lineage>
        <taxon>Eukaryota</taxon>
        <taxon>Fungi</taxon>
        <taxon>Fungi incertae sedis</taxon>
        <taxon>Mucoromycota</taxon>
        <taxon>Glomeromycotina</taxon>
        <taxon>Glomeromycetes</taxon>
        <taxon>Glomerales</taxon>
        <taxon>Glomeraceae</taxon>
        <taxon>Rhizophagus</taxon>
    </lineage>
</organism>
<dbReference type="STRING" id="1432141.A0A015KMR3"/>
<evidence type="ECO:0000256" key="1">
    <source>
        <dbReference type="ARBA" id="ARBA00004305"/>
    </source>
</evidence>
<dbReference type="HAMAP" id="MF_01151">
    <property type="entry name" value="GrpE"/>
    <property type="match status" value="1"/>
</dbReference>
<dbReference type="CDD" id="cd00446">
    <property type="entry name" value="GrpE"/>
    <property type="match status" value="1"/>
</dbReference>
<evidence type="ECO:0000256" key="3">
    <source>
        <dbReference type="ARBA" id="ARBA00023186"/>
    </source>
</evidence>
<comment type="caution">
    <text evidence="7">The sequence shown here is derived from an EMBL/GenBank/DDBJ whole genome shotgun (WGS) entry which is preliminary data.</text>
</comment>
<dbReference type="GO" id="GO:0001405">
    <property type="term" value="C:PAM complex, Tim23 associated import motor"/>
    <property type="evidence" value="ECO:0007669"/>
    <property type="project" value="TreeGrafter"/>
</dbReference>
<name>A0A015KMR3_RHIIW</name>
<comment type="function">
    <text evidence="4">Essential component of the PAM complex, a complex required for the translocation of transit peptide-containing proteins from the inner membrane into the mitochondrial matrix in an ATP-dependent manner.</text>
</comment>
<feature type="region of interest" description="Disordered" evidence="6">
    <location>
        <begin position="38"/>
        <end position="63"/>
    </location>
</feature>
<evidence type="ECO:0000256" key="6">
    <source>
        <dbReference type="SAM" id="MobiDB-lite"/>
    </source>
</evidence>
<dbReference type="InterPro" id="IPR013805">
    <property type="entry name" value="GrpE_CC"/>
</dbReference>
<dbReference type="HOGENOM" id="CLU_057217_0_1_1"/>
<dbReference type="SUPFAM" id="SSF58014">
    <property type="entry name" value="Coiled-coil domain of nucleotide exchange factor GrpE"/>
    <property type="match status" value="1"/>
</dbReference>
<feature type="compositionally biased region" description="Polar residues" evidence="6">
    <location>
        <begin position="38"/>
        <end position="51"/>
    </location>
</feature>
<dbReference type="EMBL" id="JEMT01025811">
    <property type="protein sequence ID" value="EXX61021.1"/>
    <property type="molecule type" value="Genomic_DNA"/>
</dbReference>
<dbReference type="AlphaFoldDB" id="A0A015KMR3"/>
<evidence type="ECO:0000313" key="7">
    <source>
        <dbReference type="EMBL" id="EXX61021.1"/>
    </source>
</evidence>
<dbReference type="GO" id="GO:0006457">
    <property type="term" value="P:protein folding"/>
    <property type="evidence" value="ECO:0007669"/>
    <property type="project" value="InterPro"/>
</dbReference>